<evidence type="ECO:0000313" key="1">
    <source>
        <dbReference type="EMBL" id="QHU19037.1"/>
    </source>
</evidence>
<reference evidence="1" key="1">
    <citation type="journal article" date="2020" name="Nature">
        <title>Giant virus diversity and host interactions through global metagenomics.</title>
        <authorList>
            <person name="Schulz F."/>
            <person name="Roux S."/>
            <person name="Paez-Espino D."/>
            <person name="Jungbluth S."/>
            <person name="Walsh D.A."/>
            <person name="Denef V.J."/>
            <person name="McMahon K.D."/>
            <person name="Konstantinidis K.T."/>
            <person name="Eloe-Fadrosh E.A."/>
            <person name="Kyrpides N.C."/>
            <person name="Woyke T."/>
        </authorList>
    </citation>
    <scope>NUCLEOTIDE SEQUENCE</scope>
    <source>
        <strain evidence="1">GVMAG-S-3300013014-104</strain>
    </source>
</reference>
<organism evidence="1">
    <name type="scientific">viral metagenome</name>
    <dbReference type="NCBI Taxonomy" id="1070528"/>
    <lineage>
        <taxon>unclassified sequences</taxon>
        <taxon>metagenomes</taxon>
        <taxon>organismal metagenomes</taxon>
    </lineage>
</organism>
<dbReference type="AlphaFoldDB" id="A0A6C0KQP3"/>
<name>A0A6C0KQP3_9ZZZZ</name>
<protein>
    <submittedName>
        <fullName evidence="1">Uncharacterized protein</fullName>
    </submittedName>
</protein>
<sequence length="112" mass="11828">MRNTSQGLTGITLPANTYNLSFPGNTGDVTYPPTGATSTNIISSLRSSLWTVSGQGPSQNTNLSGTTIYMNAIDNLSINGTQAATSAYYALRVQTDDPLVFGNVNINCFKLS</sequence>
<dbReference type="EMBL" id="MN740943">
    <property type="protein sequence ID" value="QHU19037.1"/>
    <property type="molecule type" value="Genomic_DNA"/>
</dbReference>
<accession>A0A6C0KQP3</accession>
<proteinExistence type="predicted"/>